<evidence type="ECO:0000313" key="1">
    <source>
        <dbReference type="EMBL" id="AMB86558.1"/>
    </source>
</evidence>
<dbReference type="KEGG" id="pagb:AWM79_15100"/>
<gene>
    <name evidence="1" type="ORF">AWM79_15100</name>
</gene>
<name>A0A0X1T3D9_PSEAA</name>
<dbReference type="InterPro" id="IPR009003">
    <property type="entry name" value="Peptidase_S1_PA"/>
</dbReference>
<dbReference type="AlphaFoldDB" id="A0A0X1T3D9"/>
<dbReference type="STRING" id="46677.AWM79_15100"/>
<dbReference type="RefSeq" id="WP_017132495.1">
    <property type="nucleotide sequence ID" value="NZ_CP014135.1"/>
</dbReference>
<dbReference type="EMBL" id="CP014135">
    <property type="protein sequence ID" value="AMB86558.1"/>
    <property type="molecule type" value="Genomic_DNA"/>
</dbReference>
<accession>A0A0X1T3D9</accession>
<keyword evidence="2" id="KW-1185">Reference proteome</keyword>
<proteinExistence type="predicted"/>
<evidence type="ECO:0000313" key="2">
    <source>
        <dbReference type="Proteomes" id="UP000063229"/>
    </source>
</evidence>
<dbReference type="Pfam" id="PF13365">
    <property type="entry name" value="Trypsin_2"/>
    <property type="match status" value="1"/>
</dbReference>
<reference evidence="1 2" key="1">
    <citation type="submission" date="2016-01" db="EMBL/GenBank/DDBJ databases">
        <authorList>
            <person name="McClelland M."/>
            <person name="Jain A."/>
            <person name="Saraogi P."/>
            <person name="Mendelson R."/>
            <person name="Westerman R."/>
            <person name="SanMiguel P."/>
            <person name="Csonka L."/>
        </authorList>
    </citation>
    <scope>NUCLEOTIDE SEQUENCE [LARGE SCALE GENOMIC DNA]</scope>
    <source>
        <strain evidence="1 2">NCPPB 2472</strain>
    </source>
</reference>
<dbReference type="OrthoDB" id="6968353at2"/>
<protein>
    <recommendedName>
        <fullName evidence="3">Trypsin</fullName>
    </recommendedName>
</protein>
<organism evidence="1 2">
    <name type="scientific">Pseudomonas agarici</name>
    <dbReference type="NCBI Taxonomy" id="46677"/>
    <lineage>
        <taxon>Bacteria</taxon>
        <taxon>Pseudomonadati</taxon>
        <taxon>Pseudomonadota</taxon>
        <taxon>Gammaproteobacteria</taxon>
        <taxon>Pseudomonadales</taxon>
        <taxon>Pseudomonadaceae</taxon>
        <taxon>Pseudomonas</taxon>
    </lineage>
</organism>
<evidence type="ECO:0008006" key="3">
    <source>
        <dbReference type="Google" id="ProtNLM"/>
    </source>
</evidence>
<sequence length="538" mass="59742">MNDTLKNLLYPALLFLPLNLQARIEPHSAYGIPPPAFVENVDGGFSKWSGIGRIRTQTQALCTATLLDTRTPDTRADAPAYIVTSSRCLHTDNREIQKDRPIVGTVAFNSFADSIEQLKLYRLKTLAWSSSLGMDLAIIELEKPLAALLAEGIEPVKLAAAKPRPKSDILALGVPEWATLRVSACTHLASVEILEQPWVWRSTMKNRCRGITTGSFGGPLLDRQTGELLGIIATTTHGTREEKQCLAGSPCEITWGHPDWQPATNYGSSLAFLNKCFVAGRLTTDPQRCDLYPTTSIRFANPQPLQQYFVTRPNGNTDLIPNWKAPFSLSTPFYRFKTVRRATDCEDPAGYGPVTPGNNATIDLPIGPQTGLHMLCILGMETQTQQHTPARMKGALTLAVELAEPGPARSPDMSIELDRTLLGAYAVTWQHYPPFYARYEYKYGPAHSTDCRNNTGFVEIPPPQEEEEEEDILPTVAPNLPPIVKTLTKTINVRIDELPNGQYKELFSVYREPIKLCTRSYDQANQVSPVRTDILRPR</sequence>
<dbReference type="Proteomes" id="UP000063229">
    <property type="component" value="Chromosome"/>
</dbReference>
<dbReference type="SUPFAM" id="SSF50494">
    <property type="entry name" value="Trypsin-like serine proteases"/>
    <property type="match status" value="1"/>
</dbReference>